<dbReference type="AlphaFoldDB" id="F2NKZ8"/>
<dbReference type="InterPro" id="IPR029032">
    <property type="entry name" value="AhpD-like"/>
</dbReference>
<sequence>MPMSVRETLWGERFEVIDRMLAELDPDLHRYITEFAYEEVLAREGLDLKTRELLAITSLIALGNPPELATHLEGALRAGATVREVRETILQAAIFMGFPRALGAMKALHALLHKQNARDGAPPRREPDENATG</sequence>
<dbReference type="PANTHER" id="PTHR33570">
    <property type="entry name" value="4-CARBOXYMUCONOLACTONE DECARBOXYLASE FAMILY PROTEIN"/>
    <property type="match status" value="1"/>
</dbReference>
<dbReference type="eggNOG" id="COG0599">
    <property type="taxonomic scope" value="Bacteria"/>
</dbReference>
<dbReference type="PANTHER" id="PTHR33570:SF2">
    <property type="entry name" value="CARBOXYMUCONOLACTONE DECARBOXYLASE-LIKE DOMAIN-CONTAINING PROTEIN"/>
    <property type="match status" value="1"/>
</dbReference>
<proteinExistence type="predicted"/>
<dbReference type="KEGG" id="mhd:Marky_0435"/>
<evidence type="ECO:0000313" key="3">
    <source>
        <dbReference type="Proteomes" id="UP000007030"/>
    </source>
</evidence>
<feature type="domain" description="Carboxymuconolactone decarboxylase-like" evidence="1">
    <location>
        <begin position="26"/>
        <end position="109"/>
    </location>
</feature>
<protein>
    <submittedName>
        <fullName evidence="2">Carboxymuconolactone decarboxylase</fullName>
    </submittedName>
</protein>
<reference evidence="2 3" key="1">
    <citation type="journal article" date="2012" name="Stand. Genomic Sci.">
        <title>Complete genome sequence of the aerobic, heterotroph Marinithermus hydrothermalis type strain (T1(T)) from a deep-sea hydrothermal vent chimney.</title>
        <authorList>
            <person name="Copeland A."/>
            <person name="Gu W."/>
            <person name="Yasawong M."/>
            <person name="Lapidus A."/>
            <person name="Lucas S."/>
            <person name="Deshpande S."/>
            <person name="Pagani I."/>
            <person name="Tapia R."/>
            <person name="Cheng J.F."/>
            <person name="Goodwin L.A."/>
            <person name="Pitluck S."/>
            <person name="Liolios K."/>
            <person name="Ivanova N."/>
            <person name="Mavromatis K."/>
            <person name="Mikhailova N."/>
            <person name="Pati A."/>
            <person name="Chen A."/>
            <person name="Palaniappan K."/>
            <person name="Land M."/>
            <person name="Pan C."/>
            <person name="Brambilla E.M."/>
            <person name="Rohde M."/>
            <person name="Tindall B.J."/>
            <person name="Sikorski J."/>
            <person name="Goker M."/>
            <person name="Detter J.C."/>
            <person name="Bristow J."/>
            <person name="Eisen J.A."/>
            <person name="Markowitz V."/>
            <person name="Hugenholtz P."/>
            <person name="Kyrpides N.C."/>
            <person name="Klenk H.P."/>
            <person name="Woyke T."/>
        </authorList>
    </citation>
    <scope>NUCLEOTIDE SEQUENCE [LARGE SCALE GENOMIC DNA]</scope>
    <source>
        <strain evidence="3">DSM 14884 / JCM 11576 / T1</strain>
    </source>
</reference>
<evidence type="ECO:0000259" key="1">
    <source>
        <dbReference type="Pfam" id="PF02627"/>
    </source>
</evidence>
<gene>
    <name evidence="2" type="ordered locus">Marky_0435</name>
</gene>
<dbReference type="Pfam" id="PF02627">
    <property type="entry name" value="CMD"/>
    <property type="match status" value="1"/>
</dbReference>
<dbReference type="InterPro" id="IPR003779">
    <property type="entry name" value="CMD-like"/>
</dbReference>
<accession>F2NKZ8</accession>
<dbReference type="SUPFAM" id="SSF69118">
    <property type="entry name" value="AhpD-like"/>
    <property type="match status" value="1"/>
</dbReference>
<keyword evidence="3" id="KW-1185">Reference proteome</keyword>
<dbReference type="STRING" id="869210.Marky_0435"/>
<dbReference type="Proteomes" id="UP000007030">
    <property type="component" value="Chromosome"/>
</dbReference>
<dbReference type="Gene3D" id="1.20.1290.10">
    <property type="entry name" value="AhpD-like"/>
    <property type="match status" value="1"/>
</dbReference>
<name>F2NKZ8_MARHT</name>
<dbReference type="InterPro" id="IPR052512">
    <property type="entry name" value="4CMD/NDH-1_regulator"/>
</dbReference>
<dbReference type="HOGENOM" id="CLU_070025_2_2_0"/>
<organism evidence="2 3">
    <name type="scientific">Marinithermus hydrothermalis (strain DSM 14884 / JCM 11576 / T1)</name>
    <dbReference type="NCBI Taxonomy" id="869210"/>
    <lineage>
        <taxon>Bacteria</taxon>
        <taxon>Thermotogati</taxon>
        <taxon>Deinococcota</taxon>
        <taxon>Deinococci</taxon>
        <taxon>Thermales</taxon>
        <taxon>Thermaceae</taxon>
        <taxon>Marinithermus</taxon>
    </lineage>
</organism>
<dbReference type="EMBL" id="CP002630">
    <property type="protein sequence ID" value="AEB11187.1"/>
    <property type="molecule type" value="Genomic_DNA"/>
</dbReference>
<evidence type="ECO:0000313" key="2">
    <source>
        <dbReference type="EMBL" id="AEB11187.1"/>
    </source>
</evidence>
<dbReference type="GO" id="GO:0051920">
    <property type="term" value="F:peroxiredoxin activity"/>
    <property type="evidence" value="ECO:0007669"/>
    <property type="project" value="InterPro"/>
</dbReference>